<evidence type="ECO:0000256" key="1">
    <source>
        <dbReference type="ARBA" id="ARBA00004613"/>
    </source>
</evidence>
<protein>
    <submittedName>
        <fullName evidence="5">Polysaccharide deacetylase</fullName>
    </submittedName>
</protein>
<dbReference type="Pfam" id="PF01522">
    <property type="entry name" value="Polysacc_deac_1"/>
    <property type="match status" value="1"/>
</dbReference>
<accession>A0A1Y2MYX8</accession>
<evidence type="ECO:0000313" key="6">
    <source>
        <dbReference type="Proteomes" id="UP000194360"/>
    </source>
</evidence>
<evidence type="ECO:0000256" key="2">
    <source>
        <dbReference type="ARBA" id="ARBA00022729"/>
    </source>
</evidence>
<dbReference type="Gene3D" id="3.20.20.370">
    <property type="entry name" value="Glycoside hydrolase/deacetylase"/>
    <property type="match status" value="1"/>
</dbReference>
<dbReference type="Proteomes" id="UP000194360">
    <property type="component" value="Unassembled WGS sequence"/>
</dbReference>
<name>A0A1Y2MYX8_PSEAH</name>
<dbReference type="EMBL" id="MIGB01000014">
    <property type="protein sequence ID" value="OSY40179.1"/>
    <property type="molecule type" value="Genomic_DNA"/>
</dbReference>
<evidence type="ECO:0000259" key="4">
    <source>
        <dbReference type="Pfam" id="PF01522"/>
    </source>
</evidence>
<dbReference type="AlphaFoldDB" id="A0A1Y2MYX8"/>
<keyword evidence="2" id="KW-0732">Signal</keyword>
<evidence type="ECO:0000256" key="3">
    <source>
        <dbReference type="SAM" id="MobiDB-lite"/>
    </source>
</evidence>
<feature type="compositionally biased region" description="Basic residues" evidence="3">
    <location>
        <begin position="137"/>
        <end position="154"/>
    </location>
</feature>
<dbReference type="GO" id="GO:0005975">
    <property type="term" value="P:carbohydrate metabolic process"/>
    <property type="evidence" value="ECO:0007669"/>
    <property type="project" value="InterPro"/>
</dbReference>
<organism evidence="5 6">
    <name type="scientific">Pseudonocardia autotrophica</name>
    <name type="common">Amycolata autotrophica</name>
    <name type="synonym">Nocardia autotrophica</name>
    <dbReference type="NCBI Taxonomy" id="2074"/>
    <lineage>
        <taxon>Bacteria</taxon>
        <taxon>Bacillati</taxon>
        <taxon>Actinomycetota</taxon>
        <taxon>Actinomycetes</taxon>
        <taxon>Pseudonocardiales</taxon>
        <taxon>Pseudonocardiaceae</taxon>
        <taxon>Pseudonocardia</taxon>
    </lineage>
</organism>
<dbReference type="OrthoDB" id="2795102at2"/>
<proteinExistence type="predicted"/>
<feature type="region of interest" description="Disordered" evidence="3">
    <location>
        <begin position="90"/>
        <end position="157"/>
    </location>
</feature>
<feature type="compositionally biased region" description="Basic residues" evidence="3">
    <location>
        <begin position="100"/>
        <end position="113"/>
    </location>
</feature>
<gene>
    <name evidence="5" type="ORF">BG845_03002</name>
</gene>
<dbReference type="InterPro" id="IPR051398">
    <property type="entry name" value="Polysacch_Deacetylase"/>
</dbReference>
<feature type="domain" description="NodB homology" evidence="4">
    <location>
        <begin position="32"/>
        <end position="92"/>
    </location>
</feature>
<dbReference type="RefSeq" id="WP_085913227.1">
    <property type="nucleotide sequence ID" value="NZ_AP018920.1"/>
</dbReference>
<dbReference type="STRING" id="2074.BG845_03002"/>
<keyword evidence="6" id="KW-1185">Reference proteome</keyword>
<evidence type="ECO:0000313" key="5">
    <source>
        <dbReference type="EMBL" id="OSY40179.1"/>
    </source>
</evidence>
<reference evidence="5 6" key="1">
    <citation type="submission" date="2016-09" db="EMBL/GenBank/DDBJ databases">
        <title>Pseudonocardia autotrophica DSM535, a candidate organism with high potential of specific P450 cytochromes.</title>
        <authorList>
            <person name="Grumaz C."/>
            <person name="Vainshtein Y."/>
            <person name="Kirstahler P."/>
            <person name="Sohn K."/>
        </authorList>
    </citation>
    <scope>NUCLEOTIDE SEQUENCE [LARGE SCALE GENOMIC DNA]</scope>
    <source>
        <strain evidence="5 6">DSM 535</strain>
    </source>
</reference>
<comment type="subcellular location">
    <subcellularLocation>
        <location evidence="1">Secreted</location>
    </subcellularLocation>
</comment>
<dbReference type="InterPro" id="IPR011330">
    <property type="entry name" value="Glyco_hydro/deAcase_b/a-brl"/>
</dbReference>
<comment type="caution">
    <text evidence="5">The sequence shown here is derived from an EMBL/GenBank/DDBJ whole genome shotgun (WGS) entry which is preliminary data.</text>
</comment>
<dbReference type="InterPro" id="IPR002509">
    <property type="entry name" value="NODB_dom"/>
</dbReference>
<dbReference type="SUPFAM" id="SSF88713">
    <property type="entry name" value="Glycoside hydrolase/deacetylase"/>
    <property type="match status" value="1"/>
</dbReference>
<sequence length="200" mass="22358">MFAEQLAMLRAAGFTSVSAQTLLDARTDPSVPPERPVTITFDDGTGGVWRYADPLLEQYGFRGVAFAITGRVGEHYPYYLTWDELTAMRETGPVGPREPHRSRSRPARRRRRGSPAVPDQPAGHRGRHTGDPGTGPRPHHHRRRHRDRHARTARARTPALFAYPFSASLTPSDDPALAQAGRDILAARYELLFTNDSARR</sequence>
<dbReference type="GO" id="GO:0005576">
    <property type="term" value="C:extracellular region"/>
    <property type="evidence" value="ECO:0007669"/>
    <property type="project" value="UniProtKB-SubCell"/>
</dbReference>
<dbReference type="GO" id="GO:0016810">
    <property type="term" value="F:hydrolase activity, acting on carbon-nitrogen (but not peptide) bonds"/>
    <property type="evidence" value="ECO:0007669"/>
    <property type="project" value="InterPro"/>
</dbReference>
<dbReference type="PANTHER" id="PTHR34216:SF3">
    <property type="entry name" value="POLY-BETA-1,6-N-ACETYL-D-GLUCOSAMINE N-DEACETYLASE"/>
    <property type="match status" value="1"/>
</dbReference>
<dbReference type="PANTHER" id="PTHR34216">
    <property type="match status" value="1"/>
</dbReference>